<evidence type="ECO:0000256" key="4">
    <source>
        <dbReference type="ARBA" id="ARBA00022989"/>
    </source>
</evidence>
<evidence type="ECO:0000256" key="5">
    <source>
        <dbReference type="ARBA" id="ARBA00023136"/>
    </source>
</evidence>
<evidence type="ECO:0000256" key="2">
    <source>
        <dbReference type="ARBA" id="ARBA00009530"/>
    </source>
</evidence>
<dbReference type="Proteomes" id="UP000070700">
    <property type="component" value="Unassembled WGS sequence"/>
</dbReference>
<comment type="similarity">
    <text evidence="2">Belongs to the UPF0057 (PMP3) family.</text>
</comment>
<keyword evidence="4 7" id="KW-1133">Transmembrane helix</keyword>
<dbReference type="RefSeq" id="XP_018062799.1">
    <property type="nucleotide sequence ID" value="XM_018221642.1"/>
</dbReference>
<dbReference type="GO" id="GO:0016020">
    <property type="term" value="C:membrane"/>
    <property type="evidence" value="ECO:0007669"/>
    <property type="project" value="UniProtKB-SubCell"/>
</dbReference>
<dbReference type="InParanoid" id="A0A132B995"/>
<dbReference type="AlphaFoldDB" id="A0A132B995"/>
<gene>
    <name evidence="8" type="ORF">LY89DRAFT_764570</name>
</gene>
<evidence type="ECO:0000313" key="9">
    <source>
        <dbReference type="Proteomes" id="UP000070700"/>
    </source>
</evidence>
<keyword evidence="3 7" id="KW-0812">Transmembrane</keyword>
<dbReference type="EMBL" id="KQ947435">
    <property type="protein sequence ID" value="KUJ08444.1"/>
    <property type="molecule type" value="Genomic_DNA"/>
</dbReference>
<evidence type="ECO:0000313" key="8">
    <source>
        <dbReference type="EMBL" id="KUJ08444.1"/>
    </source>
</evidence>
<dbReference type="Pfam" id="PF01679">
    <property type="entry name" value="Pmp3"/>
    <property type="match status" value="1"/>
</dbReference>
<dbReference type="PANTHER" id="PTHR21659:SF42">
    <property type="entry name" value="UPF0057 MEMBRANE PROTEIN ZK632.10-RELATED"/>
    <property type="match status" value="1"/>
</dbReference>
<feature type="transmembrane region" description="Helical" evidence="7">
    <location>
        <begin position="35"/>
        <end position="57"/>
    </location>
</feature>
<feature type="region of interest" description="Disordered" evidence="6">
    <location>
        <begin position="96"/>
        <end position="119"/>
    </location>
</feature>
<keyword evidence="9" id="KW-1185">Reference proteome</keyword>
<reference evidence="8 9" key="1">
    <citation type="submission" date="2015-10" db="EMBL/GenBank/DDBJ databases">
        <title>Full genome of DAOMC 229536 Phialocephala scopiformis, a fungal endophyte of spruce producing the potent anti-insectan compound rugulosin.</title>
        <authorList>
            <consortium name="DOE Joint Genome Institute"/>
            <person name="Walker A.K."/>
            <person name="Frasz S.L."/>
            <person name="Seifert K.A."/>
            <person name="Miller J.D."/>
            <person name="Mondo S.J."/>
            <person name="Labutti K."/>
            <person name="Lipzen A."/>
            <person name="Dockter R."/>
            <person name="Kennedy M."/>
            <person name="Grigoriev I.V."/>
            <person name="Spatafora J.W."/>
        </authorList>
    </citation>
    <scope>NUCLEOTIDE SEQUENCE [LARGE SCALE GENOMIC DNA]</scope>
    <source>
        <strain evidence="8 9">CBS 120377</strain>
    </source>
</reference>
<evidence type="ECO:0000256" key="3">
    <source>
        <dbReference type="ARBA" id="ARBA00022692"/>
    </source>
</evidence>
<keyword evidence="5 7" id="KW-0472">Membrane</keyword>
<dbReference type="GeneID" id="28831368"/>
<dbReference type="PANTHER" id="PTHR21659">
    <property type="entry name" value="HYDROPHOBIC PROTEIN RCI2 LOW TEMPERATURE AND SALT RESPONSIVE PROTEIN LTI6 -RELATED"/>
    <property type="match status" value="1"/>
</dbReference>
<evidence type="ECO:0000256" key="1">
    <source>
        <dbReference type="ARBA" id="ARBA00004370"/>
    </source>
</evidence>
<protein>
    <recommendedName>
        <fullName evidence="10">Plasma membrane proteolipid 3</fullName>
    </recommendedName>
</protein>
<dbReference type="InterPro" id="IPR000612">
    <property type="entry name" value="PMP3"/>
</dbReference>
<evidence type="ECO:0000256" key="7">
    <source>
        <dbReference type="SAM" id="Phobius"/>
    </source>
</evidence>
<accession>A0A132B995</accession>
<sequence length="119" mass="12854">MANSQTTQLVIAIIITIICPFAGTFIVAGCGPDGFITLVLCLCGYLPGIIHALYVVITWNKRAEARGKGIKHEKEAPIIFSERVQMGLPMSCCDTERKPRQGRQRITDGPPATAAIAEV</sequence>
<name>A0A132B995_MOLSC</name>
<feature type="transmembrane region" description="Helical" evidence="7">
    <location>
        <begin position="9"/>
        <end position="29"/>
    </location>
</feature>
<evidence type="ECO:0008006" key="10">
    <source>
        <dbReference type="Google" id="ProtNLM"/>
    </source>
</evidence>
<organism evidence="8 9">
    <name type="scientific">Mollisia scopiformis</name>
    <name type="common">Conifer needle endophyte fungus</name>
    <name type="synonym">Phialocephala scopiformis</name>
    <dbReference type="NCBI Taxonomy" id="149040"/>
    <lineage>
        <taxon>Eukaryota</taxon>
        <taxon>Fungi</taxon>
        <taxon>Dikarya</taxon>
        <taxon>Ascomycota</taxon>
        <taxon>Pezizomycotina</taxon>
        <taxon>Leotiomycetes</taxon>
        <taxon>Helotiales</taxon>
        <taxon>Mollisiaceae</taxon>
        <taxon>Mollisia</taxon>
    </lineage>
</organism>
<comment type="subcellular location">
    <subcellularLocation>
        <location evidence="1">Membrane</location>
    </subcellularLocation>
</comment>
<evidence type="ECO:0000256" key="6">
    <source>
        <dbReference type="SAM" id="MobiDB-lite"/>
    </source>
</evidence>
<dbReference type="KEGG" id="psco:LY89DRAFT_764570"/>
<dbReference type="OrthoDB" id="2802411at2759"/>
<proteinExistence type="inferred from homology"/>